<evidence type="ECO:0000313" key="2">
    <source>
        <dbReference type="EMBL" id="GAA3909959.1"/>
    </source>
</evidence>
<accession>A0ABP7LWK7</accession>
<dbReference type="InterPro" id="IPR009057">
    <property type="entry name" value="Homeodomain-like_sf"/>
</dbReference>
<feature type="domain" description="Winged helix-turn helix" evidence="1">
    <location>
        <begin position="97"/>
        <end position="154"/>
    </location>
</feature>
<sequence>MRYAQGGGLTDAQRTARERVRLDAVARFEAGDRNQVIAATLRVSERSVEWWRRQWREGGAADVASKGSPGRPRLSDAQVARMERELERGPLAHGWADQWWTLARVKKLIGRLFHISYTVEGTWRLLKRYGWSWQQPARREIERDDDAVELWKKEVWPQVRAPRRPAMVGSSSRTRPASR</sequence>
<comment type="caution">
    <text evidence="2">The sequence shown here is derived from an EMBL/GenBank/DDBJ whole genome shotgun (WGS) entry which is preliminary data.</text>
</comment>
<keyword evidence="3" id="KW-1185">Reference proteome</keyword>
<protein>
    <recommendedName>
        <fullName evidence="1">Winged helix-turn helix domain-containing protein</fullName>
    </recommendedName>
</protein>
<dbReference type="Pfam" id="PF13592">
    <property type="entry name" value="HTH_33"/>
    <property type="match status" value="1"/>
</dbReference>
<evidence type="ECO:0000313" key="3">
    <source>
        <dbReference type="Proteomes" id="UP001501563"/>
    </source>
</evidence>
<organism evidence="2 3">
    <name type="scientific">Streptomyces lannensis</name>
    <dbReference type="NCBI Taxonomy" id="766498"/>
    <lineage>
        <taxon>Bacteria</taxon>
        <taxon>Bacillati</taxon>
        <taxon>Actinomycetota</taxon>
        <taxon>Actinomycetes</taxon>
        <taxon>Kitasatosporales</taxon>
        <taxon>Streptomycetaceae</taxon>
        <taxon>Streptomyces</taxon>
    </lineage>
</organism>
<dbReference type="EMBL" id="BAAAZA010000091">
    <property type="protein sequence ID" value="GAA3909959.1"/>
    <property type="molecule type" value="Genomic_DNA"/>
</dbReference>
<dbReference type="Proteomes" id="UP001501563">
    <property type="component" value="Unassembled WGS sequence"/>
</dbReference>
<name>A0ABP7LWK7_9ACTN</name>
<dbReference type="Pfam" id="PF13384">
    <property type="entry name" value="HTH_23"/>
    <property type="match status" value="1"/>
</dbReference>
<dbReference type="InterPro" id="IPR025959">
    <property type="entry name" value="Winged_HTH_dom"/>
</dbReference>
<dbReference type="SUPFAM" id="SSF46689">
    <property type="entry name" value="Homeodomain-like"/>
    <property type="match status" value="1"/>
</dbReference>
<proteinExistence type="predicted"/>
<reference evidence="3" key="1">
    <citation type="journal article" date="2019" name="Int. J. Syst. Evol. Microbiol.">
        <title>The Global Catalogue of Microorganisms (GCM) 10K type strain sequencing project: providing services to taxonomists for standard genome sequencing and annotation.</title>
        <authorList>
            <consortium name="The Broad Institute Genomics Platform"/>
            <consortium name="The Broad Institute Genome Sequencing Center for Infectious Disease"/>
            <person name="Wu L."/>
            <person name="Ma J."/>
        </authorList>
    </citation>
    <scope>NUCLEOTIDE SEQUENCE [LARGE SCALE GENOMIC DNA]</scope>
    <source>
        <strain evidence="3">JCM 16578</strain>
    </source>
</reference>
<gene>
    <name evidence="2" type="ORF">GCM10022207_94200</name>
</gene>
<evidence type="ECO:0000259" key="1">
    <source>
        <dbReference type="Pfam" id="PF13592"/>
    </source>
</evidence>